<name>A0ABV0Q2E3_9TELE</name>
<comment type="caution">
    <text evidence="7">The sequence shown here is derived from an EMBL/GenBank/DDBJ whole genome shotgun (WGS) entry which is preliminary data.</text>
</comment>
<evidence type="ECO:0000313" key="8">
    <source>
        <dbReference type="Proteomes" id="UP001476798"/>
    </source>
</evidence>
<dbReference type="Proteomes" id="UP001476798">
    <property type="component" value="Unassembled WGS sequence"/>
</dbReference>
<evidence type="ECO:0000256" key="1">
    <source>
        <dbReference type="ARBA" id="ARBA00004613"/>
    </source>
</evidence>
<evidence type="ECO:0000259" key="6">
    <source>
        <dbReference type="PROSITE" id="PS50279"/>
    </source>
</evidence>
<dbReference type="PRINTS" id="PR00759">
    <property type="entry name" value="BASICPTASE"/>
</dbReference>
<dbReference type="CDD" id="cd22635">
    <property type="entry name" value="Kunitz_papilin"/>
    <property type="match status" value="1"/>
</dbReference>
<dbReference type="PANTHER" id="PTHR10083:SF381">
    <property type="entry name" value="BPTI_KUNITZ INHIBITOR DOMAIN-CONTAINING PROTEIN"/>
    <property type="match status" value="1"/>
</dbReference>
<organism evidence="7 8">
    <name type="scientific">Goodea atripinnis</name>
    <dbReference type="NCBI Taxonomy" id="208336"/>
    <lineage>
        <taxon>Eukaryota</taxon>
        <taxon>Metazoa</taxon>
        <taxon>Chordata</taxon>
        <taxon>Craniata</taxon>
        <taxon>Vertebrata</taxon>
        <taxon>Euteleostomi</taxon>
        <taxon>Actinopterygii</taxon>
        <taxon>Neopterygii</taxon>
        <taxon>Teleostei</taxon>
        <taxon>Neoteleostei</taxon>
        <taxon>Acanthomorphata</taxon>
        <taxon>Ovalentaria</taxon>
        <taxon>Atherinomorphae</taxon>
        <taxon>Cyprinodontiformes</taxon>
        <taxon>Goodeidae</taxon>
        <taxon>Goodea</taxon>
    </lineage>
</organism>
<evidence type="ECO:0000256" key="2">
    <source>
        <dbReference type="ARBA" id="ARBA00022525"/>
    </source>
</evidence>
<dbReference type="EMBL" id="JAHRIO010094818">
    <property type="protein sequence ID" value="MEQ2189945.1"/>
    <property type="molecule type" value="Genomic_DNA"/>
</dbReference>
<keyword evidence="8" id="KW-1185">Reference proteome</keyword>
<accession>A0ABV0Q2E3</accession>
<keyword evidence="2" id="KW-0964">Secreted</keyword>
<dbReference type="InterPro" id="IPR036880">
    <property type="entry name" value="Kunitz_BPTI_sf"/>
</dbReference>
<gene>
    <name evidence="7" type="ORF">GOODEAATRI_030531</name>
</gene>
<evidence type="ECO:0000256" key="4">
    <source>
        <dbReference type="ARBA" id="ARBA00022900"/>
    </source>
</evidence>
<dbReference type="Pfam" id="PF00014">
    <property type="entry name" value="Kunitz_BPTI"/>
    <property type="match status" value="2"/>
</dbReference>
<feature type="domain" description="BPTI/Kunitz inhibitor" evidence="6">
    <location>
        <begin position="50"/>
        <end position="101"/>
    </location>
</feature>
<keyword evidence="5" id="KW-1015">Disulfide bond</keyword>
<dbReference type="SMART" id="SM00131">
    <property type="entry name" value="KU"/>
    <property type="match status" value="2"/>
</dbReference>
<dbReference type="PROSITE" id="PS00280">
    <property type="entry name" value="BPTI_KUNITZ_1"/>
    <property type="match status" value="2"/>
</dbReference>
<keyword evidence="3" id="KW-0646">Protease inhibitor</keyword>
<dbReference type="Gene3D" id="4.10.410.10">
    <property type="entry name" value="Pancreatic trypsin inhibitor Kunitz domain"/>
    <property type="match status" value="2"/>
</dbReference>
<dbReference type="InterPro" id="IPR020901">
    <property type="entry name" value="Prtase_inh_Kunz-CS"/>
</dbReference>
<feature type="domain" description="BPTI/Kunitz inhibitor" evidence="6">
    <location>
        <begin position="147"/>
        <end position="197"/>
    </location>
</feature>
<feature type="non-terminal residue" evidence="7">
    <location>
        <position position="1"/>
    </location>
</feature>
<reference evidence="7 8" key="1">
    <citation type="submission" date="2021-06" db="EMBL/GenBank/DDBJ databases">
        <authorList>
            <person name="Palmer J.M."/>
        </authorList>
    </citation>
    <scope>NUCLEOTIDE SEQUENCE [LARGE SCALE GENOMIC DNA]</scope>
    <source>
        <strain evidence="7 8">GA_2019</strain>
        <tissue evidence="7">Muscle</tissue>
    </source>
</reference>
<protein>
    <recommendedName>
        <fullName evidence="6">BPTI/Kunitz inhibitor domain-containing protein</fullName>
    </recommendedName>
</protein>
<keyword evidence="4" id="KW-0722">Serine protease inhibitor</keyword>
<sequence>VLADAGQTKEETFQEQTEGQTQTDLLDIIQTPGRGDSQTRELGLDLNARCQLDIDFGFQCTDYVQVWFFDKTIAACLLFWYGGCGGNANRFSTEHECFQTCGVQNPSVRLQTEITVFSKGDHFSSKQTLASMFQTDDPSDTKSSYRCLELQDPGRCQEYTTKWFFDIVENKCSQFWYGGCEGNANRFQTREECEKLCLTQTR</sequence>
<dbReference type="SUPFAM" id="SSF57362">
    <property type="entry name" value="BPTI-like"/>
    <property type="match status" value="2"/>
</dbReference>
<dbReference type="PROSITE" id="PS50279">
    <property type="entry name" value="BPTI_KUNITZ_2"/>
    <property type="match status" value="2"/>
</dbReference>
<evidence type="ECO:0000256" key="3">
    <source>
        <dbReference type="ARBA" id="ARBA00022690"/>
    </source>
</evidence>
<comment type="subcellular location">
    <subcellularLocation>
        <location evidence="1">Secreted</location>
    </subcellularLocation>
</comment>
<proteinExistence type="predicted"/>
<dbReference type="InterPro" id="IPR050098">
    <property type="entry name" value="TFPI/VKTCI-like"/>
</dbReference>
<dbReference type="PANTHER" id="PTHR10083">
    <property type="entry name" value="KUNITZ-TYPE PROTEASE INHIBITOR-RELATED"/>
    <property type="match status" value="1"/>
</dbReference>
<evidence type="ECO:0000313" key="7">
    <source>
        <dbReference type="EMBL" id="MEQ2189945.1"/>
    </source>
</evidence>
<evidence type="ECO:0000256" key="5">
    <source>
        <dbReference type="ARBA" id="ARBA00023157"/>
    </source>
</evidence>
<dbReference type="InterPro" id="IPR002223">
    <property type="entry name" value="Kunitz_BPTI"/>
</dbReference>